<feature type="binding site" evidence="7">
    <location>
        <position position="69"/>
    </location>
    <ligand>
        <name>substrate</name>
    </ligand>
</feature>
<comment type="similarity">
    <text evidence="1 7 8">Belongs to the HAM1 NTPase family.</text>
</comment>
<evidence type="ECO:0000256" key="8">
    <source>
        <dbReference type="RuleBase" id="RU003781"/>
    </source>
</evidence>
<comment type="catalytic activity">
    <reaction evidence="7">
        <text>dITP + H2O = dIMP + diphosphate + H(+)</text>
        <dbReference type="Rhea" id="RHEA:28342"/>
        <dbReference type="ChEBI" id="CHEBI:15377"/>
        <dbReference type="ChEBI" id="CHEBI:15378"/>
        <dbReference type="ChEBI" id="CHEBI:33019"/>
        <dbReference type="ChEBI" id="CHEBI:61194"/>
        <dbReference type="ChEBI" id="CHEBI:61382"/>
        <dbReference type="EC" id="3.6.1.66"/>
    </reaction>
</comment>
<dbReference type="InterPro" id="IPR002637">
    <property type="entry name" value="RdgB/HAM1"/>
</dbReference>
<dbReference type="EMBL" id="JAAWWL010000002">
    <property type="protein sequence ID" value="NKI32611.1"/>
    <property type="molecule type" value="Genomic_DNA"/>
</dbReference>
<dbReference type="SUPFAM" id="SSF52972">
    <property type="entry name" value="ITPase-like"/>
    <property type="match status" value="1"/>
</dbReference>
<comment type="subunit">
    <text evidence="7">Homodimer.</text>
</comment>
<feature type="binding site" evidence="7">
    <location>
        <position position="68"/>
    </location>
    <ligand>
        <name>Mg(2+)</name>
        <dbReference type="ChEBI" id="CHEBI:18420"/>
    </ligand>
</feature>
<dbReference type="NCBIfam" id="TIGR00042">
    <property type="entry name" value="RdgB/HAM1 family non-canonical purine NTP pyrophosphatase"/>
    <property type="match status" value="1"/>
</dbReference>
<keyword evidence="4 7" id="KW-0378">Hydrolase</keyword>
<evidence type="ECO:0000256" key="7">
    <source>
        <dbReference type="HAMAP-Rule" id="MF_01405"/>
    </source>
</evidence>
<comment type="catalytic activity">
    <reaction evidence="7">
        <text>ITP + H2O = IMP + diphosphate + H(+)</text>
        <dbReference type="Rhea" id="RHEA:29399"/>
        <dbReference type="ChEBI" id="CHEBI:15377"/>
        <dbReference type="ChEBI" id="CHEBI:15378"/>
        <dbReference type="ChEBI" id="CHEBI:33019"/>
        <dbReference type="ChEBI" id="CHEBI:58053"/>
        <dbReference type="ChEBI" id="CHEBI:61402"/>
        <dbReference type="EC" id="3.6.1.66"/>
    </reaction>
</comment>
<proteinExistence type="inferred from homology"/>
<evidence type="ECO:0000313" key="9">
    <source>
        <dbReference type="EMBL" id="NKI32611.1"/>
    </source>
</evidence>
<dbReference type="Gene3D" id="3.90.950.10">
    <property type="match status" value="1"/>
</dbReference>
<name>A0ABX1GRQ7_9FLAO</name>
<dbReference type="InterPro" id="IPR029001">
    <property type="entry name" value="ITPase-like_fam"/>
</dbReference>
<comment type="cofactor">
    <cofactor evidence="7">
        <name>Mg(2+)</name>
        <dbReference type="ChEBI" id="CHEBI:18420"/>
    </cofactor>
    <text evidence="7">Binds 1 Mg(2+) ion per subunit.</text>
</comment>
<organism evidence="9 10">
    <name type="scientific">Croceivirga thetidis</name>
    <dbReference type="NCBI Taxonomy" id="2721623"/>
    <lineage>
        <taxon>Bacteria</taxon>
        <taxon>Pseudomonadati</taxon>
        <taxon>Bacteroidota</taxon>
        <taxon>Flavobacteriia</taxon>
        <taxon>Flavobacteriales</taxon>
        <taxon>Flavobacteriaceae</taxon>
        <taxon>Croceivirga</taxon>
    </lineage>
</organism>
<gene>
    <name evidence="9" type="ORF">HCU67_11705</name>
</gene>
<comment type="catalytic activity">
    <reaction evidence="7">
        <text>XTP + H2O = XMP + diphosphate + H(+)</text>
        <dbReference type="Rhea" id="RHEA:28610"/>
        <dbReference type="ChEBI" id="CHEBI:15377"/>
        <dbReference type="ChEBI" id="CHEBI:15378"/>
        <dbReference type="ChEBI" id="CHEBI:33019"/>
        <dbReference type="ChEBI" id="CHEBI:57464"/>
        <dbReference type="ChEBI" id="CHEBI:61314"/>
        <dbReference type="EC" id="3.6.1.66"/>
    </reaction>
</comment>
<evidence type="ECO:0000256" key="3">
    <source>
        <dbReference type="ARBA" id="ARBA00022741"/>
    </source>
</evidence>
<reference evidence="9 10" key="1">
    <citation type="submission" date="2020-04" db="EMBL/GenBank/DDBJ databases">
        <authorList>
            <person name="Yoon J."/>
        </authorList>
    </citation>
    <scope>NUCLEOTIDE SEQUENCE [LARGE SCALE GENOMIC DNA]</scope>
    <source>
        <strain evidence="9 10">DJ-13</strain>
    </source>
</reference>
<evidence type="ECO:0000256" key="6">
    <source>
        <dbReference type="ARBA" id="ARBA00023080"/>
    </source>
</evidence>
<evidence type="ECO:0000256" key="4">
    <source>
        <dbReference type="ARBA" id="ARBA00022801"/>
    </source>
</evidence>
<keyword evidence="5 7" id="KW-0460">Magnesium</keyword>
<dbReference type="CDD" id="cd00515">
    <property type="entry name" value="HAM1"/>
    <property type="match status" value="1"/>
</dbReference>
<feature type="binding site" evidence="7">
    <location>
        <begin position="148"/>
        <end position="151"/>
    </location>
    <ligand>
        <name>substrate</name>
    </ligand>
</feature>
<comment type="caution">
    <text evidence="7">Lacks conserved residue(s) required for the propagation of feature annotation.</text>
</comment>
<dbReference type="Pfam" id="PF01725">
    <property type="entry name" value="Ham1p_like"/>
    <property type="match status" value="1"/>
</dbReference>
<keyword evidence="10" id="KW-1185">Reference proteome</keyword>
<dbReference type="PANTHER" id="PTHR11067:SF9">
    <property type="entry name" value="INOSINE TRIPHOSPHATE PYROPHOSPHATASE"/>
    <property type="match status" value="1"/>
</dbReference>
<dbReference type="EC" id="3.6.1.66" evidence="7"/>
<sequence length="192" mass="21682">MKLVFATHNKNKFEEVRKLVPNHIELLSLTDIDCFEEISETGETLQENAKIKSDFVRKNYGLDCFSDDTGLLVDALNGEPGVYSARYAGPSKSAEANMEKILNKMGLLENRSARFETVISLHFQGIHHFFTGTVDGKIIKEKRGENGFGYDPIFMPNGYLETFAELPLEIKNKIGHRGKAMAQLMDYLKKNS</sequence>
<comment type="function">
    <text evidence="7">Pyrophosphatase that catalyzes the hydrolysis of nucleoside triphosphates to their monophosphate derivatives, with a high preference for the non-canonical purine nucleotides XTP (xanthosine triphosphate), dITP (deoxyinosine triphosphate) and ITP. Seems to function as a house-cleaning enzyme that removes non-canonical purine nucleotides from the nucleotide pool, thus preventing their incorporation into DNA/RNA and avoiding chromosomal lesions.</text>
</comment>
<feature type="active site" description="Proton acceptor" evidence="7">
    <location>
        <position position="68"/>
    </location>
</feature>
<feature type="binding site" evidence="7">
    <location>
        <begin position="176"/>
        <end position="177"/>
    </location>
    <ligand>
        <name>substrate</name>
    </ligand>
</feature>
<evidence type="ECO:0000256" key="5">
    <source>
        <dbReference type="ARBA" id="ARBA00022842"/>
    </source>
</evidence>
<dbReference type="NCBIfam" id="NF011398">
    <property type="entry name" value="PRK14823.1"/>
    <property type="match status" value="1"/>
</dbReference>
<dbReference type="PANTHER" id="PTHR11067">
    <property type="entry name" value="INOSINE TRIPHOSPHATE PYROPHOSPHATASE/HAM1 PROTEIN"/>
    <property type="match status" value="1"/>
</dbReference>
<evidence type="ECO:0000256" key="2">
    <source>
        <dbReference type="ARBA" id="ARBA00022723"/>
    </source>
</evidence>
<dbReference type="InterPro" id="IPR020922">
    <property type="entry name" value="dITP/XTP_pyrophosphatase"/>
</dbReference>
<comment type="caution">
    <text evidence="9">The sequence shown here is derived from an EMBL/GenBank/DDBJ whole genome shotgun (WGS) entry which is preliminary data.</text>
</comment>
<evidence type="ECO:0000313" key="10">
    <source>
        <dbReference type="Proteomes" id="UP000718451"/>
    </source>
</evidence>
<protein>
    <recommendedName>
        <fullName evidence="7">dITP/XTP pyrophosphatase</fullName>
        <ecNumber evidence="7">3.6.1.66</ecNumber>
    </recommendedName>
    <alternativeName>
        <fullName evidence="7">Non-canonical purine NTP pyrophosphatase</fullName>
    </alternativeName>
    <alternativeName>
        <fullName evidence="7">Non-standard purine NTP pyrophosphatase</fullName>
    </alternativeName>
    <alternativeName>
        <fullName evidence="7">Nucleoside-triphosphate diphosphatase</fullName>
    </alternativeName>
    <alternativeName>
        <fullName evidence="7">Nucleoside-triphosphate pyrophosphatase</fullName>
        <shortName evidence="7">NTPase</shortName>
    </alternativeName>
</protein>
<dbReference type="Proteomes" id="UP000718451">
    <property type="component" value="Unassembled WGS sequence"/>
</dbReference>
<keyword evidence="2 7" id="KW-0479">Metal-binding</keyword>
<accession>A0ABX1GRQ7</accession>
<feature type="binding site" evidence="7">
    <location>
        <position position="171"/>
    </location>
    <ligand>
        <name>substrate</name>
    </ligand>
</feature>
<dbReference type="RefSeq" id="WP_168552800.1">
    <property type="nucleotide sequence ID" value="NZ_JAAWWL010000002.1"/>
</dbReference>
<dbReference type="HAMAP" id="MF_01405">
    <property type="entry name" value="Non_canon_purine_NTPase"/>
    <property type="match status" value="1"/>
</dbReference>
<keyword evidence="6 7" id="KW-0546">Nucleotide metabolism</keyword>
<feature type="binding site" evidence="7">
    <location>
        <begin position="7"/>
        <end position="12"/>
    </location>
    <ligand>
        <name>substrate</name>
    </ligand>
</feature>
<keyword evidence="3 7" id="KW-0547">Nucleotide-binding</keyword>
<evidence type="ECO:0000256" key="1">
    <source>
        <dbReference type="ARBA" id="ARBA00008023"/>
    </source>
</evidence>